<evidence type="ECO:0008006" key="3">
    <source>
        <dbReference type="Google" id="ProtNLM"/>
    </source>
</evidence>
<dbReference type="InParanoid" id="G8ZPT7"/>
<keyword evidence="2" id="KW-1185">Reference proteome</keyword>
<dbReference type="CDD" id="cd02024">
    <property type="entry name" value="NRK1"/>
    <property type="match status" value="1"/>
</dbReference>
<name>G8ZPT7_TORDE</name>
<dbReference type="AlphaFoldDB" id="G8ZPT7"/>
<evidence type="ECO:0000313" key="1">
    <source>
        <dbReference type="EMBL" id="CCE90631.1"/>
    </source>
</evidence>
<organism evidence="1 2">
    <name type="scientific">Torulaspora delbrueckii</name>
    <name type="common">Yeast</name>
    <name type="synonym">Candida colliculosa</name>
    <dbReference type="NCBI Taxonomy" id="4950"/>
    <lineage>
        <taxon>Eukaryota</taxon>
        <taxon>Fungi</taxon>
        <taxon>Dikarya</taxon>
        <taxon>Ascomycota</taxon>
        <taxon>Saccharomycotina</taxon>
        <taxon>Saccharomycetes</taxon>
        <taxon>Saccharomycetales</taxon>
        <taxon>Saccharomycetaceae</taxon>
        <taxon>Torulaspora</taxon>
    </lineage>
</organism>
<dbReference type="STRING" id="1076872.G8ZPT7"/>
<dbReference type="InterPro" id="IPR027417">
    <property type="entry name" value="P-loop_NTPase"/>
</dbReference>
<dbReference type="HOGENOM" id="CLU_058668_1_1_1"/>
<dbReference type="SUPFAM" id="SSF52540">
    <property type="entry name" value="P-loop containing nucleoside triphosphate hydrolases"/>
    <property type="match status" value="1"/>
</dbReference>
<evidence type="ECO:0000313" key="2">
    <source>
        <dbReference type="Proteomes" id="UP000005627"/>
    </source>
</evidence>
<sequence length="252" mass="28908">MTVDKVVLVALSGCSSSGKTSIAMLAARILPNSILLHEDDFYKHDEEVPIDTKYGIRLWDDPRALDFDLFDKELDIIKKTGQISQELIHNNNVDGIEKFNIHDDFVKQLKQKCSSIEPNVKIVIVDGFMIYNNPKLSSKFDLKILIRAPYQVLKRRRAARPGYKTLDSYWVDPPYYFDEFVYKSYKDAHNRLFINNDVEGQLDASTSNDIRDFKNDDDTPIEDAVYWVCQEILSFLNGSKSVAPQSNATLNN</sequence>
<reference evidence="1 2" key="1">
    <citation type="journal article" date="2011" name="Proc. Natl. Acad. Sci. U.S.A.">
        <title>Evolutionary erosion of yeast sex chromosomes by mating-type switching accidents.</title>
        <authorList>
            <person name="Gordon J.L."/>
            <person name="Armisen D."/>
            <person name="Proux-Wera E."/>
            <person name="Oheigeartaigh S.S."/>
            <person name="Byrne K.P."/>
            <person name="Wolfe K.H."/>
        </authorList>
    </citation>
    <scope>NUCLEOTIDE SEQUENCE [LARGE SCALE GENOMIC DNA]</scope>
    <source>
        <strain evidence="2">ATCC 10662 / CBS 1146 / NBRC 0425 / NCYC 2629 / NRRL Y-866</strain>
    </source>
</reference>
<dbReference type="OrthoDB" id="10041966at2759"/>
<proteinExistence type="predicted"/>
<dbReference type="EMBL" id="HE616743">
    <property type="protein sequence ID" value="CCE90631.1"/>
    <property type="molecule type" value="Genomic_DNA"/>
</dbReference>
<dbReference type="GO" id="GO:0034355">
    <property type="term" value="P:NAD+ biosynthetic process via the salvage pathway"/>
    <property type="evidence" value="ECO:0007669"/>
    <property type="project" value="EnsemblFungi"/>
</dbReference>
<dbReference type="RefSeq" id="XP_003679842.1">
    <property type="nucleotide sequence ID" value="XM_003679794.1"/>
</dbReference>
<dbReference type="GeneID" id="11504789"/>
<dbReference type="Proteomes" id="UP000005627">
    <property type="component" value="Chromosome 2"/>
</dbReference>
<protein>
    <recommendedName>
        <fullName evidence="3">Phosphoribulokinase/uridine kinase domain-containing protein</fullName>
    </recommendedName>
</protein>
<dbReference type="PANTHER" id="PTHR10285">
    <property type="entry name" value="URIDINE KINASE"/>
    <property type="match status" value="1"/>
</dbReference>
<dbReference type="GO" id="GO:0050262">
    <property type="term" value="F:ribosylnicotinamide kinase activity"/>
    <property type="evidence" value="ECO:0007669"/>
    <property type="project" value="EnsemblFungi"/>
</dbReference>
<dbReference type="GO" id="GO:0046495">
    <property type="term" value="P:nicotinamide riboside metabolic process"/>
    <property type="evidence" value="ECO:0007669"/>
    <property type="project" value="EnsemblFungi"/>
</dbReference>
<accession>G8ZPT7</accession>
<dbReference type="eggNOG" id="KOG3308">
    <property type="taxonomic scope" value="Eukaryota"/>
</dbReference>
<dbReference type="FunCoup" id="G8ZPT7">
    <property type="interactions" value="51"/>
</dbReference>
<gene>
    <name evidence="1" type="primary">TDEL0B05020</name>
    <name evidence="1" type="ORF">TDEL_0B05020</name>
</gene>
<dbReference type="KEGG" id="tdl:TDEL_0B05020"/>
<dbReference type="Gene3D" id="3.40.50.300">
    <property type="entry name" value="P-loop containing nucleotide triphosphate hydrolases"/>
    <property type="match status" value="1"/>
</dbReference>